<dbReference type="InterPro" id="IPR003661">
    <property type="entry name" value="HisK_dim/P_dom"/>
</dbReference>
<dbReference type="PANTHER" id="PTHR43047">
    <property type="entry name" value="TWO-COMPONENT HISTIDINE PROTEIN KINASE"/>
    <property type="match status" value="1"/>
</dbReference>
<protein>
    <recommendedName>
        <fullName evidence="2">histidine kinase</fullName>
        <ecNumber evidence="2">2.7.13.3</ecNumber>
    </recommendedName>
</protein>
<dbReference type="EMBL" id="JAPZBT010000002">
    <property type="protein sequence ID" value="KAJ5372666.1"/>
    <property type="molecule type" value="Genomic_DNA"/>
</dbReference>
<dbReference type="SUPFAM" id="SSF52172">
    <property type="entry name" value="CheY-like"/>
    <property type="match status" value="1"/>
</dbReference>
<feature type="compositionally biased region" description="Polar residues" evidence="7">
    <location>
        <begin position="310"/>
        <end position="343"/>
    </location>
</feature>
<dbReference type="SMART" id="SM00388">
    <property type="entry name" value="HisKA"/>
    <property type="match status" value="1"/>
</dbReference>
<comment type="caution">
    <text evidence="10">The sequence shown here is derived from an EMBL/GenBank/DDBJ whole genome shotgun (WGS) entry which is preliminary data.</text>
</comment>
<dbReference type="GeneID" id="81461585"/>
<evidence type="ECO:0000256" key="7">
    <source>
        <dbReference type="SAM" id="MobiDB-lite"/>
    </source>
</evidence>
<evidence type="ECO:0000256" key="5">
    <source>
        <dbReference type="ARBA" id="ARBA00022777"/>
    </source>
</evidence>
<evidence type="ECO:0000256" key="6">
    <source>
        <dbReference type="PROSITE-ProRule" id="PRU00169"/>
    </source>
</evidence>
<feature type="region of interest" description="Disordered" evidence="7">
    <location>
        <begin position="283"/>
        <end position="399"/>
    </location>
</feature>
<dbReference type="SMART" id="SM00387">
    <property type="entry name" value="HATPase_c"/>
    <property type="match status" value="1"/>
</dbReference>
<dbReference type="AlphaFoldDB" id="A0A9W9S5X3"/>
<dbReference type="InterPro" id="IPR036097">
    <property type="entry name" value="HisK_dim/P_sf"/>
</dbReference>
<dbReference type="InterPro" id="IPR005467">
    <property type="entry name" value="His_kinase_dom"/>
</dbReference>
<feature type="domain" description="Histidine kinase" evidence="8">
    <location>
        <begin position="626"/>
        <end position="898"/>
    </location>
</feature>
<dbReference type="GO" id="GO:0009927">
    <property type="term" value="F:histidine phosphotransfer kinase activity"/>
    <property type="evidence" value="ECO:0007669"/>
    <property type="project" value="TreeGrafter"/>
</dbReference>
<dbReference type="Pfam" id="PF00512">
    <property type="entry name" value="HisKA"/>
    <property type="match status" value="1"/>
</dbReference>
<feature type="compositionally biased region" description="Polar residues" evidence="7">
    <location>
        <begin position="62"/>
        <end position="73"/>
    </location>
</feature>
<feature type="compositionally biased region" description="Low complexity" evidence="7">
    <location>
        <begin position="521"/>
        <end position="533"/>
    </location>
</feature>
<keyword evidence="3 6" id="KW-0597">Phosphoprotein</keyword>
<dbReference type="SUPFAM" id="SSF47384">
    <property type="entry name" value="Homodimeric domain of signal transducing histidine kinase"/>
    <property type="match status" value="1"/>
</dbReference>
<dbReference type="CDD" id="cd17546">
    <property type="entry name" value="REC_hyHK_CKI1_RcsC-like"/>
    <property type="match status" value="1"/>
</dbReference>
<dbReference type="FunFam" id="3.40.50.2300:FF:000632">
    <property type="entry name" value="Sensor histidine kinase/response regulator, putative"/>
    <property type="match status" value="1"/>
</dbReference>
<feature type="compositionally biased region" description="Low complexity" evidence="7">
    <location>
        <begin position="290"/>
        <end position="308"/>
    </location>
</feature>
<accession>A0A9W9S5X3</accession>
<evidence type="ECO:0000259" key="8">
    <source>
        <dbReference type="PROSITE" id="PS50109"/>
    </source>
</evidence>
<comment type="catalytic activity">
    <reaction evidence="1">
        <text>ATP + protein L-histidine = ADP + protein N-phospho-L-histidine.</text>
        <dbReference type="EC" id="2.7.13.3"/>
    </reaction>
</comment>
<dbReference type="InterPro" id="IPR001789">
    <property type="entry name" value="Sig_transdc_resp-reg_receiver"/>
</dbReference>
<dbReference type="CDD" id="cd00082">
    <property type="entry name" value="HisKA"/>
    <property type="match status" value="1"/>
</dbReference>
<gene>
    <name evidence="10" type="ORF">N7517_004672</name>
</gene>
<dbReference type="GO" id="GO:0000155">
    <property type="term" value="F:phosphorelay sensor kinase activity"/>
    <property type="evidence" value="ECO:0007669"/>
    <property type="project" value="InterPro"/>
</dbReference>
<sequence>MNVPRTRQDGLHNADRRARELYRYYQPASQPEAVPSWLSANDGFPFSAVSGHTLTPPISEGSLPSHSSGTSRPATAMGSDALVLGTSNSTMTSFAQLAALRLNVERVFISVLDRDQQHIITEATKSLNLNDPTIHDDNDDLWLGAPDTRKTWSVCKDTVSLPPNDRENADYQFLVVNDMTENERYKDLSFVAKDPNFRFFAGTPLTTEKNINLGCFFVLDKKPRDGLTPLEKDTLGSLSMLVVDYLKVCRQASEGRRAARLSRGLSYFVEGSSSFVDSIDRSRTNSVGIPSATPPSSYSRPSASGGSPESRGNGSENASQETSNSPPNDRSLSTDARSFSSVPSDLKLDYDSKRSSSRLDSSSKLDSGSKVESGTVESSLPEWLTSSSRNRLPPDDSQGNSWCFRRAANLLRESLDLNGDSGVIFLESNNNPLMDADMGSDCSDTGGPASVLSASTNEEPFAPQAGSMATCAAANLDRSFLQLLLRRYPKGKLWSFHRDGLISTSDDDDQQPQDKGHLGTSATSRSPPSAAAQPPKPVRKRRKAAENSVLNKYFPNAAQIMFVPLWNAVSSQWFGGCFCWSTIETQVFSTSVELSSVLGFSSSIMAEYSRVESLIADRQKGDFIGSISHELRSPLHGILAAAEFMNSTHLNEFQDSLLETVNSCGRTLLDTMNQVLDFSKVVSLERTWRSMKRKKESPLDYRGSDKLAHHLDTLVATDVAILAEEVVEGICLGHVFGQSSTASADLPVLMPHQTKLQTQRSNVEVVIDVSFRDWVYRTQPGALRRIIMNLFGNAMKYTESGRVTISLAASSHSEGRSRRQGLEDLVTLTVTDTGKGISEEFLRGKLYTPFAQEDALAVGTGLGLSIVRSLVKALNGSIRIRSRPGEGTVVQVSLPLERPVGKESPVIQPSGQLVQQQETLAQTLLLRERYPGRRVSIWGADPTDVTADSNWSEIARYLSDWYDMKIVAWTPEAHVDIVLMDETDLPNFRTIAPSATLPALLVLCHKSVDYTGAKSEWLPLASSVNIIRRPCGPHKLARSVMRCLTQDQSRSATPASSQKPLSLPLRTSSLPAQSAFDSPVVSPADDNSAPDLDCHGIRPMTVSPLQQPSLITSLPEEIAEAPLPAPLVEGGVKSSRLARVLVVDDNRINLNLMMTFLKKRQLTELDPAENGKLAVEAVERMQSGYDIIFMDMSMPVMNGFEATRAIRSLERDTDGRKPAIIIALTGLSSSRDESDAMASGVDLFLTKPVSFREVSRLLGDWENGRMVTERKLAS</sequence>
<dbReference type="Pfam" id="PF00072">
    <property type="entry name" value="Response_reg"/>
    <property type="match status" value="1"/>
</dbReference>
<keyword evidence="4" id="KW-0808">Transferase</keyword>
<feature type="domain" description="Response regulatory" evidence="9">
    <location>
        <begin position="1139"/>
        <end position="1262"/>
    </location>
</feature>
<dbReference type="PRINTS" id="PR00344">
    <property type="entry name" value="BCTRLSENSOR"/>
</dbReference>
<dbReference type="PROSITE" id="PS50109">
    <property type="entry name" value="HIS_KIN"/>
    <property type="match status" value="1"/>
</dbReference>
<dbReference type="InterPro" id="IPR004358">
    <property type="entry name" value="Sig_transdc_His_kin-like_C"/>
</dbReference>
<dbReference type="Gene3D" id="1.10.287.130">
    <property type="match status" value="1"/>
</dbReference>
<reference evidence="10" key="2">
    <citation type="journal article" date="2023" name="IMA Fungus">
        <title>Comparative genomic study of the Penicillium genus elucidates a diverse pangenome and 15 lateral gene transfer events.</title>
        <authorList>
            <person name="Petersen C."/>
            <person name="Sorensen T."/>
            <person name="Nielsen M.R."/>
            <person name="Sondergaard T.E."/>
            <person name="Sorensen J.L."/>
            <person name="Fitzpatrick D.A."/>
            <person name="Frisvad J.C."/>
            <person name="Nielsen K.L."/>
        </authorList>
    </citation>
    <scope>NUCLEOTIDE SEQUENCE</scope>
    <source>
        <strain evidence="10">IBT 3081</strain>
    </source>
</reference>
<proteinExistence type="predicted"/>
<dbReference type="FunFam" id="1.10.287.130:FF:000023">
    <property type="entry name" value="Sensor histidine kinase/response regulator, putative"/>
    <property type="match status" value="1"/>
</dbReference>
<dbReference type="SMART" id="SM00448">
    <property type="entry name" value="REC"/>
    <property type="match status" value="1"/>
</dbReference>
<dbReference type="InterPro" id="IPR003594">
    <property type="entry name" value="HATPase_dom"/>
</dbReference>
<evidence type="ECO:0000256" key="4">
    <source>
        <dbReference type="ARBA" id="ARBA00022679"/>
    </source>
</evidence>
<dbReference type="PANTHER" id="PTHR43047:SF72">
    <property type="entry name" value="OSMOSENSING HISTIDINE PROTEIN KINASE SLN1"/>
    <property type="match status" value="1"/>
</dbReference>
<feature type="region of interest" description="Disordered" evidence="7">
    <location>
        <begin position="503"/>
        <end position="542"/>
    </location>
</feature>
<evidence type="ECO:0000259" key="9">
    <source>
        <dbReference type="PROSITE" id="PS50110"/>
    </source>
</evidence>
<name>A0A9W9S5X3_9EURO</name>
<dbReference type="InterPro" id="IPR036890">
    <property type="entry name" value="HATPase_C_sf"/>
</dbReference>
<dbReference type="InterPro" id="IPR011006">
    <property type="entry name" value="CheY-like_superfamily"/>
</dbReference>
<evidence type="ECO:0000313" key="10">
    <source>
        <dbReference type="EMBL" id="KAJ5372666.1"/>
    </source>
</evidence>
<dbReference type="PROSITE" id="PS50110">
    <property type="entry name" value="RESPONSE_REGULATORY"/>
    <property type="match status" value="1"/>
</dbReference>
<dbReference type="OrthoDB" id="303614at2759"/>
<feature type="modified residue" description="4-aspartylphosphate" evidence="6">
    <location>
        <position position="1191"/>
    </location>
</feature>
<evidence type="ECO:0000256" key="3">
    <source>
        <dbReference type="ARBA" id="ARBA00022553"/>
    </source>
</evidence>
<dbReference type="SUPFAM" id="SSF55781">
    <property type="entry name" value="GAF domain-like"/>
    <property type="match status" value="1"/>
</dbReference>
<keyword evidence="11" id="KW-1185">Reference proteome</keyword>
<keyword evidence="5" id="KW-0418">Kinase</keyword>
<dbReference type="Proteomes" id="UP001147752">
    <property type="component" value="Unassembled WGS sequence"/>
</dbReference>
<dbReference type="Gene3D" id="3.30.565.10">
    <property type="entry name" value="Histidine kinase-like ATPase, C-terminal domain"/>
    <property type="match status" value="1"/>
</dbReference>
<dbReference type="Gene3D" id="3.40.50.2300">
    <property type="match status" value="1"/>
</dbReference>
<evidence type="ECO:0000313" key="11">
    <source>
        <dbReference type="Proteomes" id="UP001147752"/>
    </source>
</evidence>
<dbReference type="Pfam" id="PF02518">
    <property type="entry name" value="HATPase_c"/>
    <property type="match status" value="1"/>
</dbReference>
<evidence type="ECO:0000256" key="1">
    <source>
        <dbReference type="ARBA" id="ARBA00000085"/>
    </source>
</evidence>
<organism evidence="10 11">
    <name type="scientific">Penicillium concentricum</name>
    <dbReference type="NCBI Taxonomy" id="293559"/>
    <lineage>
        <taxon>Eukaryota</taxon>
        <taxon>Fungi</taxon>
        <taxon>Dikarya</taxon>
        <taxon>Ascomycota</taxon>
        <taxon>Pezizomycotina</taxon>
        <taxon>Eurotiomycetes</taxon>
        <taxon>Eurotiomycetidae</taxon>
        <taxon>Eurotiales</taxon>
        <taxon>Aspergillaceae</taxon>
        <taxon>Penicillium</taxon>
    </lineage>
</organism>
<reference evidence="10" key="1">
    <citation type="submission" date="2022-12" db="EMBL/GenBank/DDBJ databases">
        <authorList>
            <person name="Petersen C."/>
        </authorList>
    </citation>
    <scope>NUCLEOTIDE SEQUENCE</scope>
    <source>
        <strain evidence="10">IBT 3081</strain>
    </source>
</reference>
<dbReference type="SUPFAM" id="SSF55874">
    <property type="entry name" value="ATPase domain of HSP90 chaperone/DNA topoisomerase II/histidine kinase"/>
    <property type="match status" value="1"/>
</dbReference>
<dbReference type="GO" id="GO:0005886">
    <property type="term" value="C:plasma membrane"/>
    <property type="evidence" value="ECO:0007669"/>
    <property type="project" value="TreeGrafter"/>
</dbReference>
<dbReference type="EC" id="2.7.13.3" evidence="2"/>
<feature type="region of interest" description="Disordered" evidence="7">
    <location>
        <begin position="55"/>
        <end position="74"/>
    </location>
</feature>
<evidence type="ECO:0000256" key="2">
    <source>
        <dbReference type="ARBA" id="ARBA00012438"/>
    </source>
</evidence>
<dbReference type="RefSeq" id="XP_056578652.1">
    <property type="nucleotide sequence ID" value="XM_056722402.1"/>
</dbReference>